<proteinExistence type="predicted"/>
<dbReference type="EMBL" id="BGPR01001185">
    <property type="protein sequence ID" value="GBM47534.1"/>
    <property type="molecule type" value="Genomic_DNA"/>
</dbReference>
<keyword evidence="3" id="KW-1185">Reference proteome</keyword>
<organism evidence="2 3">
    <name type="scientific">Araneus ventricosus</name>
    <name type="common">Orbweaver spider</name>
    <name type="synonym">Epeira ventricosa</name>
    <dbReference type="NCBI Taxonomy" id="182803"/>
    <lineage>
        <taxon>Eukaryota</taxon>
        <taxon>Metazoa</taxon>
        <taxon>Ecdysozoa</taxon>
        <taxon>Arthropoda</taxon>
        <taxon>Chelicerata</taxon>
        <taxon>Arachnida</taxon>
        <taxon>Araneae</taxon>
        <taxon>Araneomorphae</taxon>
        <taxon>Entelegynae</taxon>
        <taxon>Araneoidea</taxon>
        <taxon>Araneidae</taxon>
        <taxon>Araneus</taxon>
    </lineage>
</organism>
<dbReference type="AlphaFoldDB" id="A0A4Y2G6K7"/>
<keyword evidence="1" id="KW-0472">Membrane</keyword>
<evidence type="ECO:0000313" key="3">
    <source>
        <dbReference type="Proteomes" id="UP000499080"/>
    </source>
</evidence>
<protein>
    <submittedName>
        <fullName evidence="2">Uncharacterized protein</fullName>
    </submittedName>
</protein>
<sequence length="114" mass="12104">MIDSLSLQKLTSSFAVLAHSMAALSARISAWKTVLAMLSLAFQVLVTAWISMAQKALTSLMFIFQLSAHISFGVLLEGHCRPCEILSPMLISAGCIIDGGDGCSKLSLSKCIPS</sequence>
<comment type="caution">
    <text evidence="2">The sequence shown here is derived from an EMBL/GenBank/DDBJ whole genome shotgun (WGS) entry which is preliminary data.</text>
</comment>
<gene>
    <name evidence="2" type="ORF">AVEN_90250_1</name>
</gene>
<evidence type="ECO:0000256" key="1">
    <source>
        <dbReference type="SAM" id="Phobius"/>
    </source>
</evidence>
<accession>A0A4Y2G6K7</accession>
<reference evidence="2 3" key="1">
    <citation type="journal article" date="2019" name="Sci. Rep.">
        <title>Orb-weaving spider Araneus ventricosus genome elucidates the spidroin gene catalogue.</title>
        <authorList>
            <person name="Kono N."/>
            <person name="Nakamura H."/>
            <person name="Ohtoshi R."/>
            <person name="Moran D.A.P."/>
            <person name="Shinohara A."/>
            <person name="Yoshida Y."/>
            <person name="Fujiwara M."/>
            <person name="Mori M."/>
            <person name="Tomita M."/>
            <person name="Arakawa K."/>
        </authorList>
    </citation>
    <scope>NUCLEOTIDE SEQUENCE [LARGE SCALE GENOMIC DNA]</scope>
</reference>
<keyword evidence="1" id="KW-0812">Transmembrane</keyword>
<dbReference type="Proteomes" id="UP000499080">
    <property type="component" value="Unassembled WGS sequence"/>
</dbReference>
<name>A0A4Y2G6K7_ARAVE</name>
<keyword evidence="1" id="KW-1133">Transmembrane helix</keyword>
<feature type="transmembrane region" description="Helical" evidence="1">
    <location>
        <begin position="35"/>
        <end position="53"/>
    </location>
</feature>
<evidence type="ECO:0000313" key="2">
    <source>
        <dbReference type="EMBL" id="GBM47534.1"/>
    </source>
</evidence>